<feature type="signal peptide" evidence="1">
    <location>
        <begin position="1"/>
        <end position="20"/>
    </location>
</feature>
<dbReference type="SUPFAM" id="SSF47565">
    <property type="entry name" value="Insect pheromone/odorant-binding proteins"/>
    <property type="match status" value="1"/>
</dbReference>
<name>A0AAN9VV70_9ORTH</name>
<accession>A0AAN9VV70</accession>
<sequence length="132" mass="15444">MKSYFFAVFQLFLTLTICYAQISENHAVDVCEKKVPGVSYKIFLEEKVIENPTRDSKCFLYCVYEERNLMTGNKYNKDVMIDVVRNSTWKNLSEMEEAVQKCASKPEAQDECETAYEFFLCTKPTYHKNVVN</sequence>
<dbReference type="AlphaFoldDB" id="A0AAN9VV70"/>
<dbReference type="Proteomes" id="UP001378592">
    <property type="component" value="Unassembled WGS sequence"/>
</dbReference>
<comment type="caution">
    <text evidence="2">The sequence shown here is derived from an EMBL/GenBank/DDBJ whole genome shotgun (WGS) entry which is preliminary data.</text>
</comment>
<evidence type="ECO:0008006" key="4">
    <source>
        <dbReference type="Google" id="ProtNLM"/>
    </source>
</evidence>
<evidence type="ECO:0000313" key="3">
    <source>
        <dbReference type="Proteomes" id="UP001378592"/>
    </source>
</evidence>
<organism evidence="2 3">
    <name type="scientific">Gryllus longicercus</name>
    <dbReference type="NCBI Taxonomy" id="2509291"/>
    <lineage>
        <taxon>Eukaryota</taxon>
        <taxon>Metazoa</taxon>
        <taxon>Ecdysozoa</taxon>
        <taxon>Arthropoda</taxon>
        <taxon>Hexapoda</taxon>
        <taxon>Insecta</taxon>
        <taxon>Pterygota</taxon>
        <taxon>Neoptera</taxon>
        <taxon>Polyneoptera</taxon>
        <taxon>Orthoptera</taxon>
        <taxon>Ensifera</taxon>
        <taxon>Gryllidea</taxon>
        <taxon>Grylloidea</taxon>
        <taxon>Gryllidae</taxon>
        <taxon>Gryllinae</taxon>
        <taxon>Gryllus</taxon>
    </lineage>
</organism>
<dbReference type="EMBL" id="JAZDUA010000050">
    <property type="protein sequence ID" value="KAK7870863.1"/>
    <property type="molecule type" value="Genomic_DNA"/>
</dbReference>
<keyword evidence="3" id="KW-1185">Reference proteome</keyword>
<evidence type="ECO:0000256" key="1">
    <source>
        <dbReference type="SAM" id="SignalP"/>
    </source>
</evidence>
<dbReference type="CDD" id="cd23992">
    <property type="entry name" value="PBP_GOBP"/>
    <property type="match status" value="1"/>
</dbReference>
<dbReference type="InterPro" id="IPR036728">
    <property type="entry name" value="PBP_GOBP_sf"/>
</dbReference>
<protein>
    <recommendedName>
        <fullName evidence="4">Odorant binding protein</fullName>
    </recommendedName>
</protein>
<reference evidence="2 3" key="1">
    <citation type="submission" date="2024-03" db="EMBL/GenBank/DDBJ databases">
        <title>The genome assembly and annotation of the cricket Gryllus longicercus Weissman &amp; Gray.</title>
        <authorList>
            <person name="Szrajer S."/>
            <person name="Gray D."/>
            <person name="Ylla G."/>
        </authorList>
    </citation>
    <scope>NUCLEOTIDE SEQUENCE [LARGE SCALE GENOMIC DNA]</scope>
    <source>
        <strain evidence="2">DAG 2021-001</strain>
        <tissue evidence="2">Whole body minus gut</tissue>
    </source>
</reference>
<dbReference type="Pfam" id="PF01395">
    <property type="entry name" value="PBP_GOBP"/>
    <property type="match status" value="1"/>
</dbReference>
<evidence type="ECO:0000313" key="2">
    <source>
        <dbReference type="EMBL" id="KAK7870863.1"/>
    </source>
</evidence>
<dbReference type="InterPro" id="IPR006170">
    <property type="entry name" value="PBP/GOBP"/>
</dbReference>
<proteinExistence type="predicted"/>
<gene>
    <name evidence="2" type="ORF">R5R35_011250</name>
</gene>
<feature type="chain" id="PRO_5043021393" description="Odorant binding protein" evidence="1">
    <location>
        <begin position="21"/>
        <end position="132"/>
    </location>
</feature>
<dbReference type="Gene3D" id="1.10.238.20">
    <property type="entry name" value="Pheromone/general odorant binding protein domain"/>
    <property type="match status" value="1"/>
</dbReference>
<dbReference type="GO" id="GO:0005549">
    <property type="term" value="F:odorant binding"/>
    <property type="evidence" value="ECO:0007669"/>
    <property type="project" value="InterPro"/>
</dbReference>
<keyword evidence="1" id="KW-0732">Signal</keyword>
<dbReference type="SMART" id="SM00708">
    <property type="entry name" value="PhBP"/>
    <property type="match status" value="1"/>
</dbReference>